<feature type="transmembrane region" description="Helical" evidence="6">
    <location>
        <begin position="310"/>
        <end position="335"/>
    </location>
</feature>
<dbReference type="InterPro" id="IPR050189">
    <property type="entry name" value="MFS_Efflux_Transporters"/>
</dbReference>
<feature type="domain" description="Major facilitator superfamily (MFS) profile" evidence="7">
    <location>
        <begin position="15"/>
        <end position="399"/>
    </location>
</feature>
<evidence type="ECO:0000256" key="5">
    <source>
        <dbReference type="ARBA" id="ARBA00023136"/>
    </source>
</evidence>
<organism evidence="8 9">
    <name type="scientific">Pseudomonas luteola</name>
    <dbReference type="NCBI Taxonomy" id="47886"/>
    <lineage>
        <taxon>Bacteria</taxon>
        <taxon>Pseudomonadati</taxon>
        <taxon>Pseudomonadota</taxon>
        <taxon>Gammaproteobacteria</taxon>
        <taxon>Pseudomonadales</taxon>
        <taxon>Pseudomonadaceae</taxon>
        <taxon>Pseudomonas</taxon>
    </lineage>
</organism>
<reference evidence="8 9" key="1">
    <citation type="submission" date="2018-06" db="EMBL/GenBank/DDBJ databases">
        <authorList>
            <consortium name="Pathogen Informatics"/>
            <person name="Doyle S."/>
        </authorList>
    </citation>
    <scope>NUCLEOTIDE SEQUENCE [LARGE SCALE GENOMIC DNA]</scope>
    <source>
        <strain evidence="8 9">NCTC11842</strain>
    </source>
</reference>
<evidence type="ECO:0000256" key="3">
    <source>
        <dbReference type="ARBA" id="ARBA00022692"/>
    </source>
</evidence>
<keyword evidence="3 6" id="KW-0812">Transmembrane</keyword>
<dbReference type="GO" id="GO:0005886">
    <property type="term" value="C:plasma membrane"/>
    <property type="evidence" value="ECO:0007669"/>
    <property type="project" value="UniProtKB-SubCell"/>
</dbReference>
<dbReference type="InterPro" id="IPR011701">
    <property type="entry name" value="MFS"/>
</dbReference>
<keyword evidence="4 6" id="KW-1133">Transmembrane helix</keyword>
<dbReference type="InterPro" id="IPR020846">
    <property type="entry name" value="MFS_dom"/>
</dbReference>
<evidence type="ECO:0000256" key="4">
    <source>
        <dbReference type="ARBA" id="ARBA00022989"/>
    </source>
</evidence>
<feature type="transmembrane region" description="Helical" evidence="6">
    <location>
        <begin position="169"/>
        <end position="190"/>
    </location>
</feature>
<proteinExistence type="predicted"/>
<sequence>MLHKYLRFTSAHWKPLLFGSILMALSSFGQTYFVALSGPQFRQAFDLSDGGLGTVYAIGTVLSALTLPWLGRLIDRVSVQRYSLCVAALLTGACLLTAFSPAVFFLGLSFYLLRLGGQGLMVHTAMTATARNFPVDAGKALGVIALGLAIAQAIMPLGAVSLIDHLGWRAAWAINAVVVVLGTAVALKVLPRQVAIAAPASSNASNKAGSKGLALWLDARLLVTLPVILASPFVTTGFFFHQVRLAEEKSWAISWVAAWFIAYAITQAISLLIAGPIIDRIGPKRSLPYFMAPQAAAMLALALSNSVWVAPVYLILTGVSSAVASTLATALWMQLYGPEQLGRIRSFVGAWTVIASGASPVVMGLLIDQGVSLQAQALGCFVYMVLASLLSFKAIKLERDLIQP</sequence>
<dbReference type="PANTHER" id="PTHR43124:SF3">
    <property type="entry name" value="CHLORAMPHENICOL EFFLUX PUMP RV0191"/>
    <property type="match status" value="1"/>
</dbReference>
<keyword evidence="5 6" id="KW-0472">Membrane</keyword>
<gene>
    <name evidence="8" type="ORF">NCTC11842_00632</name>
</gene>
<feature type="transmembrane region" description="Helical" evidence="6">
    <location>
        <begin position="140"/>
        <end position="163"/>
    </location>
</feature>
<dbReference type="Gene3D" id="1.20.1250.20">
    <property type="entry name" value="MFS general substrate transporter like domains"/>
    <property type="match status" value="2"/>
</dbReference>
<dbReference type="PANTHER" id="PTHR43124">
    <property type="entry name" value="PURINE EFFLUX PUMP PBUE"/>
    <property type="match status" value="1"/>
</dbReference>
<dbReference type="PROSITE" id="PS50850">
    <property type="entry name" value="MFS"/>
    <property type="match status" value="1"/>
</dbReference>
<dbReference type="RefSeq" id="WP_112297539.1">
    <property type="nucleotide sequence ID" value="NZ_UAUF01000007.1"/>
</dbReference>
<evidence type="ECO:0000256" key="2">
    <source>
        <dbReference type="ARBA" id="ARBA00022475"/>
    </source>
</evidence>
<dbReference type="GO" id="GO:0022857">
    <property type="term" value="F:transmembrane transporter activity"/>
    <property type="evidence" value="ECO:0007669"/>
    <property type="project" value="InterPro"/>
</dbReference>
<evidence type="ECO:0000256" key="6">
    <source>
        <dbReference type="SAM" id="Phobius"/>
    </source>
</evidence>
<evidence type="ECO:0000256" key="1">
    <source>
        <dbReference type="ARBA" id="ARBA00004651"/>
    </source>
</evidence>
<evidence type="ECO:0000313" key="9">
    <source>
        <dbReference type="Proteomes" id="UP000250443"/>
    </source>
</evidence>
<feature type="transmembrane region" description="Helical" evidence="6">
    <location>
        <begin position="373"/>
        <end position="392"/>
    </location>
</feature>
<feature type="transmembrane region" description="Helical" evidence="6">
    <location>
        <begin position="221"/>
        <end position="240"/>
    </location>
</feature>
<feature type="transmembrane region" description="Helical" evidence="6">
    <location>
        <begin position="53"/>
        <end position="70"/>
    </location>
</feature>
<feature type="transmembrane region" description="Helical" evidence="6">
    <location>
        <begin position="82"/>
        <end position="104"/>
    </location>
</feature>
<protein>
    <submittedName>
        <fullName evidence="8">Arabinose efflux permease</fullName>
    </submittedName>
</protein>
<evidence type="ECO:0000313" key="8">
    <source>
        <dbReference type="EMBL" id="SPZ02483.1"/>
    </source>
</evidence>
<comment type="subcellular location">
    <subcellularLocation>
        <location evidence="1">Cell membrane</location>
        <topology evidence="1">Multi-pass membrane protein</topology>
    </subcellularLocation>
</comment>
<feature type="transmembrane region" description="Helical" evidence="6">
    <location>
        <begin position="252"/>
        <end position="274"/>
    </location>
</feature>
<dbReference type="InterPro" id="IPR036259">
    <property type="entry name" value="MFS_trans_sf"/>
</dbReference>
<dbReference type="Pfam" id="PF07690">
    <property type="entry name" value="MFS_1"/>
    <property type="match status" value="2"/>
</dbReference>
<dbReference type="SUPFAM" id="SSF103473">
    <property type="entry name" value="MFS general substrate transporter"/>
    <property type="match status" value="1"/>
</dbReference>
<accession>A0A2X2C5K9</accession>
<dbReference type="AlphaFoldDB" id="A0A2X2C5K9"/>
<name>A0A2X2C5K9_PSELU</name>
<evidence type="ECO:0000259" key="7">
    <source>
        <dbReference type="PROSITE" id="PS50850"/>
    </source>
</evidence>
<keyword evidence="2" id="KW-1003">Cell membrane</keyword>
<dbReference type="Proteomes" id="UP000250443">
    <property type="component" value="Unassembled WGS sequence"/>
</dbReference>
<dbReference type="EMBL" id="UAUF01000007">
    <property type="protein sequence ID" value="SPZ02483.1"/>
    <property type="molecule type" value="Genomic_DNA"/>
</dbReference>
<feature type="transmembrane region" description="Helical" evidence="6">
    <location>
        <begin position="347"/>
        <end position="367"/>
    </location>
</feature>